<organism evidence="2 3">
    <name type="scientific">Pleuronectes platessa</name>
    <name type="common">European plaice</name>
    <dbReference type="NCBI Taxonomy" id="8262"/>
    <lineage>
        <taxon>Eukaryota</taxon>
        <taxon>Metazoa</taxon>
        <taxon>Chordata</taxon>
        <taxon>Craniata</taxon>
        <taxon>Vertebrata</taxon>
        <taxon>Euteleostomi</taxon>
        <taxon>Actinopterygii</taxon>
        <taxon>Neopterygii</taxon>
        <taxon>Teleostei</taxon>
        <taxon>Neoteleostei</taxon>
        <taxon>Acanthomorphata</taxon>
        <taxon>Carangaria</taxon>
        <taxon>Pleuronectiformes</taxon>
        <taxon>Pleuronectoidei</taxon>
        <taxon>Pleuronectidae</taxon>
        <taxon>Pleuronectes</taxon>
    </lineage>
</organism>
<name>A0A9N7TU86_PLEPL</name>
<dbReference type="AlphaFoldDB" id="A0A9N7TU86"/>
<accession>A0A9N7TU86</accession>
<comment type="caution">
    <text evidence="2">The sequence shown here is derived from an EMBL/GenBank/DDBJ whole genome shotgun (WGS) entry which is preliminary data.</text>
</comment>
<evidence type="ECO:0008006" key="4">
    <source>
        <dbReference type="Google" id="ProtNLM"/>
    </source>
</evidence>
<keyword evidence="1" id="KW-0732">Signal</keyword>
<dbReference type="EMBL" id="CADEAL010000368">
    <property type="protein sequence ID" value="CAB1419140.1"/>
    <property type="molecule type" value="Genomic_DNA"/>
</dbReference>
<sequence length="103" mass="11329">MQWTLLLLRILSGAATFRSNFGAAESGAEPRFTHLLPGLPFHHICGADVMRAASKCHNSWSGAACTRQQRHVRARVRAAPAGWKPAVDPWEGALEEFLIIPLK</sequence>
<dbReference type="Proteomes" id="UP001153269">
    <property type="component" value="Unassembled WGS sequence"/>
</dbReference>
<protein>
    <recommendedName>
        <fullName evidence="4">Secreted protein</fullName>
    </recommendedName>
</protein>
<feature type="signal peptide" evidence="1">
    <location>
        <begin position="1"/>
        <end position="16"/>
    </location>
</feature>
<evidence type="ECO:0000256" key="1">
    <source>
        <dbReference type="SAM" id="SignalP"/>
    </source>
</evidence>
<reference evidence="2" key="1">
    <citation type="submission" date="2020-03" db="EMBL/GenBank/DDBJ databases">
        <authorList>
            <person name="Weist P."/>
        </authorList>
    </citation>
    <scope>NUCLEOTIDE SEQUENCE</scope>
</reference>
<keyword evidence="3" id="KW-1185">Reference proteome</keyword>
<proteinExistence type="predicted"/>
<gene>
    <name evidence="2" type="ORF">PLEPLA_LOCUS6968</name>
</gene>
<evidence type="ECO:0000313" key="2">
    <source>
        <dbReference type="EMBL" id="CAB1419140.1"/>
    </source>
</evidence>
<feature type="chain" id="PRO_5040134576" description="Secreted protein" evidence="1">
    <location>
        <begin position="17"/>
        <end position="103"/>
    </location>
</feature>
<evidence type="ECO:0000313" key="3">
    <source>
        <dbReference type="Proteomes" id="UP001153269"/>
    </source>
</evidence>